<dbReference type="SUPFAM" id="SSF75420">
    <property type="entry name" value="YhbC-like, N-terminal domain"/>
    <property type="match status" value="1"/>
</dbReference>
<keyword evidence="1 3" id="KW-0963">Cytoplasm</keyword>
<proteinExistence type="inferred from homology"/>
<keyword evidence="4" id="KW-1133">Transmembrane helix</keyword>
<dbReference type="InterPro" id="IPR028998">
    <property type="entry name" value="RimP_C"/>
</dbReference>
<dbReference type="InterPro" id="IPR035956">
    <property type="entry name" value="RimP_N_sf"/>
</dbReference>
<dbReference type="PANTHER" id="PTHR33867">
    <property type="entry name" value="RIBOSOME MATURATION FACTOR RIMP"/>
    <property type="match status" value="1"/>
</dbReference>
<dbReference type="Pfam" id="PF17384">
    <property type="entry name" value="DUF150_C"/>
    <property type="match status" value="1"/>
</dbReference>
<keyword evidence="2 3" id="KW-0690">Ribosome biogenesis</keyword>
<feature type="transmembrane region" description="Helical" evidence="4">
    <location>
        <begin position="6"/>
        <end position="25"/>
    </location>
</feature>
<dbReference type="GO" id="GO:0000028">
    <property type="term" value="P:ribosomal small subunit assembly"/>
    <property type="evidence" value="ECO:0007669"/>
    <property type="project" value="TreeGrafter"/>
</dbReference>
<comment type="similarity">
    <text evidence="3">Belongs to the RimP family.</text>
</comment>
<dbReference type="STRING" id="1588748.HMPREF3182_00968"/>
<comment type="function">
    <text evidence="3">Required for maturation of 30S ribosomal subunits.</text>
</comment>
<dbReference type="Gene3D" id="3.30.300.70">
    <property type="entry name" value="RimP-like superfamily, N-terminal"/>
    <property type="match status" value="1"/>
</dbReference>
<dbReference type="Gene3D" id="2.30.30.180">
    <property type="entry name" value="Ribosome maturation factor RimP, C-terminal domain"/>
    <property type="match status" value="1"/>
</dbReference>
<dbReference type="InterPro" id="IPR028989">
    <property type="entry name" value="RimP_N"/>
</dbReference>
<dbReference type="InterPro" id="IPR036847">
    <property type="entry name" value="RimP_C_sf"/>
</dbReference>
<evidence type="ECO:0000256" key="3">
    <source>
        <dbReference type="HAMAP-Rule" id="MF_01077"/>
    </source>
</evidence>
<evidence type="ECO:0000313" key="7">
    <source>
        <dbReference type="EMBL" id="KXB90886.1"/>
    </source>
</evidence>
<dbReference type="InterPro" id="IPR003728">
    <property type="entry name" value="Ribosome_maturation_RimP"/>
</dbReference>
<dbReference type="PATRIC" id="fig|1588748.3.peg.931"/>
<evidence type="ECO:0000256" key="2">
    <source>
        <dbReference type="ARBA" id="ARBA00022517"/>
    </source>
</evidence>
<evidence type="ECO:0000259" key="6">
    <source>
        <dbReference type="Pfam" id="PF17384"/>
    </source>
</evidence>
<evidence type="ECO:0000313" key="8">
    <source>
        <dbReference type="Proteomes" id="UP000070160"/>
    </source>
</evidence>
<reference evidence="8" key="1">
    <citation type="submission" date="2016-01" db="EMBL/GenBank/DDBJ databases">
        <authorList>
            <person name="Mitreva M."/>
            <person name="Pepin K.H."/>
            <person name="Mihindukulasuriya K.A."/>
            <person name="Fulton R."/>
            <person name="Fronick C."/>
            <person name="O'Laughlin M."/>
            <person name="Miner T."/>
            <person name="Herter B."/>
            <person name="Rosa B.A."/>
            <person name="Cordes M."/>
            <person name="Tomlinson C."/>
            <person name="Wollam A."/>
            <person name="Palsikar V.B."/>
            <person name="Mardis E.R."/>
            <person name="Wilson R.K."/>
        </authorList>
    </citation>
    <scope>NUCLEOTIDE SEQUENCE [LARGE SCALE GENOMIC DNA]</scope>
    <source>
        <strain evidence="8">KA00182</strain>
    </source>
</reference>
<dbReference type="GO" id="GO:0006412">
    <property type="term" value="P:translation"/>
    <property type="evidence" value="ECO:0007669"/>
    <property type="project" value="TreeGrafter"/>
</dbReference>
<organism evidence="7 8">
    <name type="scientific">Megasphaera hutchinsoni</name>
    <dbReference type="NCBI Taxonomy" id="1588748"/>
    <lineage>
        <taxon>Bacteria</taxon>
        <taxon>Bacillati</taxon>
        <taxon>Bacillota</taxon>
        <taxon>Negativicutes</taxon>
        <taxon>Veillonellales</taxon>
        <taxon>Veillonellaceae</taxon>
        <taxon>Megasphaera</taxon>
    </lineage>
</organism>
<feature type="domain" description="Ribosome maturation factor RimP N-terminal" evidence="5">
    <location>
        <begin position="43"/>
        <end position="113"/>
    </location>
</feature>
<dbReference type="CDD" id="cd01734">
    <property type="entry name" value="YlxS_C"/>
    <property type="match status" value="1"/>
</dbReference>
<dbReference type="HAMAP" id="MF_01077">
    <property type="entry name" value="RimP"/>
    <property type="match status" value="1"/>
</dbReference>
<dbReference type="AlphaFoldDB" id="A0A134CFA2"/>
<keyword evidence="8" id="KW-1185">Reference proteome</keyword>
<keyword evidence="4" id="KW-0472">Membrane</keyword>
<dbReference type="SUPFAM" id="SSF74942">
    <property type="entry name" value="YhbC-like, C-terminal domain"/>
    <property type="match status" value="1"/>
</dbReference>
<dbReference type="Pfam" id="PF02576">
    <property type="entry name" value="RimP_N"/>
    <property type="match status" value="1"/>
</dbReference>
<feature type="domain" description="Ribosome maturation factor RimP C-terminal" evidence="6">
    <location>
        <begin position="116"/>
        <end position="181"/>
    </location>
</feature>
<dbReference type="PANTHER" id="PTHR33867:SF1">
    <property type="entry name" value="RIBOSOME MATURATION FACTOR RIMP"/>
    <property type="match status" value="1"/>
</dbReference>
<evidence type="ECO:0000259" key="5">
    <source>
        <dbReference type="Pfam" id="PF02576"/>
    </source>
</evidence>
<dbReference type="GO" id="GO:0005829">
    <property type="term" value="C:cytosol"/>
    <property type="evidence" value="ECO:0007669"/>
    <property type="project" value="TreeGrafter"/>
</dbReference>
<sequence>MIGNRLMVIVEWGFPLLSFTSVFFIRWGIMKRETIEQYVADKVEAMLTNTALELVDVEYVREKDWYLRVFIDKEGGVDLEDCRSISEQLSKLLDQDDPIGDSYLLEVSSPGLDRILKKEKDFIRYAGRMVDIHLFAPLSGTKALVGKLMQKKEDKLYILIDEEECILEMKQIAQVRLHIDF</sequence>
<evidence type="ECO:0000256" key="1">
    <source>
        <dbReference type="ARBA" id="ARBA00022490"/>
    </source>
</evidence>
<protein>
    <recommendedName>
        <fullName evidence="3">Ribosome maturation factor RimP</fullName>
    </recommendedName>
</protein>
<dbReference type="EMBL" id="LSDT01000043">
    <property type="protein sequence ID" value="KXB90886.1"/>
    <property type="molecule type" value="Genomic_DNA"/>
</dbReference>
<comment type="subcellular location">
    <subcellularLocation>
        <location evidence="3">Cytoplasm</location>
    </subcellularLocation>
</comment>
<keyword evidence="4" id="KW-0812">Transmembrane</keyword>
<dbReference type="FunFam" id="3.30.300.70:FF:000001">
    <property type="entry name" value="Ribosome maturation factor RimP"/>
    <property type="match status" value="1"/>
</dbReference>
<evidence type="ECO:0000256" key="4">
    <source>
        <dbReference type="SAM" id="Phobius"/>
    </source>
</evidence>
<accession>A0A134CFA2</accession>
<gene>
    <name evidence="3" type="primary">rimP</name>
    <name evidence="7" type="ORF">HMPREF3182_00968</name>
</gene>
<name>A0A134CFA2_9FIRM</name>
<comment type="caution">
    <text evidence="7">The sequence shown here is derived from an EMBL/GenBank/DDBJ whole genome shotgun (WGS) entry which is preliminary data.</text>
</comment>
<dbReference type="Proteomes" id="UP000070160">
    <property type="component" value="Unassembled WGS sequence"/>
</dbReference>